<reference evidence="4 5" key="1">
    <citation type="submission" date="2019-02" db="EMBL/GenBank/DDBJ databases">
        <title>Deep-cultivation of Planctomycetes and their phenomic and genomic characterization uncovers novel biology.</title>
        <authorList>
            <person name="Wiegand S."/>
            <person name="Jogler M."/>
            <person name="Boedeker C."/>
            <person name="Pinto D."/>
            <person name="Vollmers J."/>
            <person name="Rivas-Marin E."/>
            <person name="Kohn T."/>
            <person name="Peeters S.H."/>
            <person name="Heuer A."/>
            <person name="Rast P."/>
            <person name="Oberbeckmann S."/>
            <person name="Bunk B."/>
            <person name="Jeske O."/>
            <person name="Meyerdierks A."/>
            <person name="Storesund J.E."/>
            <person name="Kallscheuer N."/>
            <person name="Luecker S."/>
            <person name="Lage O.M."/>
            <person name="Pohl T."/>
            <person name="Merkel B.J."/>
            <person name="Hornburger P."/>
            <person name="Mueller R.-W."/>
            <person name="Bruemmer F."/>
            <person name="Labrenz M."/>
            <person name="Spormann A.M."/>
            <person name="Op Den Camp H."/>
            <person name="Overmann J."/>
            <person name="Amann R."/>
            <person name="Jetten M.S.M."/>
            <person name="Mascher T."/>
            <person name="Medema M.H."/>
            <person name="Devos D.P."/>
            <person name="Kaster A.-K."/>
            <person name="Ovreas L."/>
            <person name="Rohde M."/>
            <person name="Galperin M.Y."/>
            <person name="Jogler C."/>
        </authorList>
    </citation>
    <scope>NUCLEOTIDE SEQUENCE [LARGE SCALE GENOMIC DNA]</scope>
    <source>
        <strain evidence="4 5">Poly51</strain>
    </source>
</reference>
<dbReference type="InterPro" id="IPR011429">
    <property type="entry name" value="Cyt_c_Planctomycete-type"/>
</dbReference>
<evidence type="ECO:0000313" key="4">
    <source>
        <dbReference type="EMBL" id="TWU60703.1"/>
    </source>
</evidence>
<evidence type="ECO:0000313" key="5">
    <source>
        <dbReference type="Proteomes" id="UP000318288"/>
    </source>
</evidence>
<evidence type="ECO:0000259" key="1">
    <source>
        <dbReference type="Pfam" id="PF07583"/>
    </source>
</evidence>
<dbReference type="EMBL" id="SJPW01000001">
    <property type="protein sequence ID" value="TWU60703.1"/>
    <property type="molecule type" value="Genomic_DNA"/>
</dbReference>
<dbReference type="Pfam" id="PF07587">
    <property type="entry name" value="PSD1"/>
    <property type="match status" value="1"/>
</dbReference>
<dbReference type="InterPro" id="IPR011444">
    <property type="entry name" value="DUF1549"/>
</dbReference>
<dbReference type="InterPro" id="IPR022655">
    <property type="entry name" value="DUF1553"/>
</dbReference>
<feature type="domain" description="DUF1553" evidence="2">
    <location>
        <begin position="672"/>
        <end position="929"/>
    </location>
</feature>
<dbReference type="PANTHER" id="PTHR35889:SF3">
    <property type="entry name" value="F-BOX DOMAIN-CONTAINING PROTEIN"/>
    <property type="match status" value="1"/>
</dbReference>
<keyword evidence="5" id="KW-1185">Reference proteome</keyword>
<dbReference type="AlphaFoldDB" id="A0A5C6FJD6"/>
<comment type="caution">
    <text evidence="4">The sequence shown here is derived from an EMBL/GenBank/DDBJ whole genome shotgun (WGS) entry which is preliminary data.</text>
</comment>
<feature type="domain" description="Cytochrome C Planctomycete-type" evidence="3">
    <location>
        <begin position="51"/>
        <end position="103"/>
    </location>
</feature>
<protein>
    <submittedName>
        <fullName evidence="4">Planctomycete cytochrome C</fullName>
    </submittedName>
</protein>
<evidence type="ECO:0000259" key="3">
    <source>
        <dbReference type="Pfam" id="PF07635"/>
    </source>
</evidence>
<dbReference type="Proteomes" id="UP000318288">
    <property type="component" value="Unassembled WGS sequence"/>
</dbReference>
<dbReference type="PANTHER" id="PTHR35889">
    <property type="entry name" value="CYCLOINULO-OLIGOSACCHARIDE FRUCTANOTRANSFERASE-RELATED"/>
    <property type="match status" value="1"/>
</dbReference>
<dbReference type="Pfam" id="PF07583">
    <property type="entry name" value="PSCyt2"/>
    <property type="match status" value="1"/>
</dbReference>
<proteinExistence type="predicted"/>
<name>A0A5C6FJD6_9BACT</name>
<evidence type="ECO:0000259" key="2">
    <source>
        <dbReference type="Pfam" id="PF07587"/>
    </source>
</evidence>
<accession>A0A5C6FJD6</accession>
<gene>
    <name evidence="4" type="ORF">Poly51_09840</name>
</gene>
<dbReference type="Pfam" id="PF07635">
    <property type="entry name" value="PSCyt1"/>
    <property type="match status" value="1"/>
</dbReference>
<sequence>MRIKMPLTFPSNSTTLHPLGPLVLVLSFVSVGSAETVDFGRDIRPLLNAHCVSCHGGVKKAADISFIHRDEALLVIEPGHPNDSLLIQRITSTNEYEVMPPPEHGHPLSDEAVALFRTWIAEGASWQQPWSYEVPKSIEVPRVGDVSWPRGSIDAFVLARLENEGIAPAPDASPAQWLRRVTLDLTGIPPTPSEHNDFIAAAEHSGEKAYRTKVDDLLRRAGFGHRWASVWLDQVRYADSRGLGLDGRREIWKYRDWVIRSFNDDMPYDEFTIKQIAGDLLPDATIDDRLATAANRLTQTNEEGGTDDEEFRIAAVLDRVSTVWQTWQGITFGCVQCHSHPYDPINHEEFYQFAAFFNNTVDCDLNEEYPLLSVPLDDRDFARAGEMDNQVNALEESLWARERAIVADEDDGWWPINDFTAAATEQTKVKTETRDGRTEFVTLDTLSVGTAMTIDASLPGQHETISAIRATFLPRHPDTAKADSEWGFMVSHFEAALIAADGTRTPVAFTRVIGDEPHPMKDPEQSLNAKNSDGFAAYSRIHHARSAVFVLRSPLSLTAKSHLELKWSNKAQMLGAFPLVTRRGYFEASSEPDLMEKLAADDLITSRNHLKKLKGVRRSIASSRTPVMAERPANLKRPTHVFIRGLFLTKGDEVVPQIPLAFGRLPDDAPKDRLALAKWLVSPENPLTARVAVNRVWSILFGIGLVATEEDFGTSGETPSHPQLLDHLAIEFATTQGFSTKKLIRSIVLSRTYRQSAAIRADVQDHDPENRLLARGPRFRMPAEMVRDQALAASGLLSDDFGGPPVFPPIPDGIWKPFAADKWKTAGPGDRNRYRRTIYTYTKRSIPYPMTSTFDAPSREFCSPRRLRSNTPLQALVTLNDVTFVECANALAQRMESNGSDLNQKIRFGFLAVASREPDAAESSAIENLFQQSVDHGSSRGDAMRDVASVLMNLDEIMSK</sequence>
<feature type="domain" description="DUF1549" evidence="1">
    <location>
        <begin position="153"/>
        <end position="360"/>
    </location>
</feature>
<organism evidence="4 5">
    <name type="scientific">Rubripirellula tenax</name>
    <dbReference type="NCBI Taxonomy" id="2528015"/>
    <lineage>
        <taxon>Bacteria</taxon>
        <taxon>Pseudomonadati</taxon>
        <taxon>Planctomycetota</taxon>
        <taxon>Planctomycetia</taxon>
        <taxon>Pirellulales</taxon>
        <taxon>Pirellulaceae</taxon>
        <taxon>Rubripirellula</taxon>
    </lineage>
</organism>